<dbReference type="PANTHER" id="PTHR43776">
    <property type="entry name" value="TRANSPORT ATP-BINDING PROTEIN"/>
    <property type="match status" value="1"/>
</dbReference>
<accession>A0A543CSQ4</accession>
<dbReference type="GO" id="GO:0015833">
    <property type="term" value="P:peptide transport"/>
    <property type="evidence" value="ECO:0007669"/>
    <property type="project" value="InterPro"/>
</dbReference>
<proteinExistence type="inferred from homology"/>
<dbReference type="InterPro" id="IPR027417">
    <property type="entry name" value="P-loop_NTPase"/>
</dbReference>
<dbReference type="AlphaFoldDB" id="A0A543CSQ4"/>
<dbReference type="EMBL" id="VFOZ01000001">
    <property type="protein sequence ID" value="TQM00144.1"/>
    <property type="molecule type" value="Genomic_DNA"/>
</dbReference>
<dbReference type="PANTHER" id="PTHR43776:SF7">
    <property type="entry name" value="D,D-DIPEPTIDE TRANSPORT ATP-BINDING PROTEIN DDPF-RELATED"/>
    <property type="match status" value="1"/>
</dbReference>
<organism evidence="6 7">
    <name type="scientific">Actinoallomurus bryophytorum</name>
    <dbReference type="NCBI Taxonomy" id="1490222"/>
    <lineage>
        <taxon>Bacteria</taxon>
        <taxon>Bacillati</taxon>
        <taxon>Actinomycetota</taxon>
        <taxon>Actinomycetes</taxon>
        <taxon>Streptosporangiales</taxon>
        <taxon>Thermomonosporaceae</taxon>
        <taxon>Actinoallomurus</taxon>
    </lineage>
</organism>
<dbReference type="CDD" id="cd03257">
    <property type="entry name" value="ABC_NikE_OppD_transporters"/>
    <property type="match status" value="2"/>
</dbReference>
<gene>
    <name evidence="6" type="ORF">FB559_5851</name>
</gene>
<evidence type="ECO:0000256" key="2">
    <source>
        <dbReference type="ARBA" id="ARBA00022448"/>
    </source>
</evidence>
<dbReference type="RefSeq" id="WP_141959480.1">
    <property type="nucleotide sequence ID" value="NZ_VFOZ01000001.1"/>
</dbReference>
<dbReference type="NCBIfam" id="NF008453">
    <property type="entry name" value="PRK11308.1"/>
    <property type="match status" value="2"/>
</dbReference>
<dbReference type="GO" id="GO:0016887">
    <property type="term" value="F:ATP hydrolysis activity"/>
    <property type="evidence" value="ECO:0007669"/>
    <property type="project" value="InterPro"/>
</dbReference>
<keyword evidence="2" id="KW-0813">Transport</keyword>
<dbReference type="Gene3D" id="3.40.50.300">
    <property type="entry name" value="P-loop containing nucleotide triphosphate hydrolases"/>
    <property type="match status" value="2"/>
</dbReference>
<comment type="caution">
    <text evidence="6">The sequence shown here is derived from an EMBL/GenBank/DDBJ whole genome shotgun (WGS) entry which is preliminary data.</text>
</comment>
<comment type="similarity">
    <text evidence="1">Belongs to the ABC transporter superfamily.</text>
</comment>
<dbReference type="InterPro" id="IPR003593">
    <property type="entry name" value="AAA+_ATPase"/>
</dbReference>
<dbReference type="GO" id="GO:0055085">
    <property type="term" value="P:transmembrane transport"/>
    <property type="evidence" value="ECO:0007669"/>
    <property type="project" value="UniProtKB-ARBA"/>
</dbReference>
<dbReference type="NCBIfam" id="NF007739">
    <property type="entry name" value="PRK10419.1"/>
    <property type="match status" value="2"/>
</dbReference>
<keyword evidence="3" id="KW-0547">Nucleotide-binding</keyword>
<feature type="domain" description="ABC transporter" evidence="5">
    <location>
        <begin position="10"/>
        <end position="261"/>
    </location>
</feature>
<dbReference type="PROSITE" id="PS00211">
    <property type="entry name" value="ABC_TRANSPORTER_1"/>
    <property type="match status" value="2"/>
</dbReference>
<dbReference type="InterPro" id="IPR050319">
    <property type="entry name" value="ABC_transp_ATP-bind"/>
</dbReference>
<evidence type="ECO:0000256" key="1">
    <source>
        <dbReference type="ARBA" id="ARBA00005417"/>
    </source>
</evidence>
<sequence length="536" mass="58245">MSEPSERPVLTVRDLTVEFPGDGDTALRAVDGVSFELGAGGALGIVGESGSGKSTTALALLGLHRHSSARVSGEILLGDDDVNALGDEAVRRLRGRRAAMIFQDPMSALDPYYRIGDQISEVYRTHTGAGRRAAWAKAVEVLDRVGIPDAARLARARPHEFSGGMRQRALIAMALACEPRILVADEPTSALDVTVQAQILDLIDELRAETGMALLLVTHDLGVVSRSVERVLVMRDGRAVEQGPVGEVLKAPAEPYTRALLDAVPRLDGPVRERRTPGEPLLTVTGLTREFRRPGGGLRREVMRAVDDVSLEVRRGETLGVVGESGSGKTTLARMIVRLLEPTHGSIVFAGQDVTRLPERGLRAVRRDLQMVFQDPVSSLNPRRTVGDSIADPLRVHGTGDREALRTARELMERVGLDASRHDRYPHEFSGGQRQRMGIARALSLRPKLLVCDEPVSALDVSTQAQILELLGDLQEEYDLTIVFVSHDLAVVRQVSDRVAVMHDGELVELADAADLYGSPRHEYTRRLLAAVLAPV</sequence>
<dbReference type="OrthoDB" id="2986442at2"/>
<dbReference type="Pfam" id="PF00005">
    <property type="entry name" value="ABC_tran"/>
    <property type="match status" value="2"/>
</dbReference>
<name>A0A543CSQ4_9ACTN</name>
<evidence type="ECO:0000259" key="5">
    <source>
        <dbReference type="PROSITE" id="PS50893"/>
    </source>
</evidence>
<dbReference type="Pfam" id="PF08352">
    <property type="entry name" value="oligo_HPY"/>
    <property type="match status" value="2"/>
</dbReference>
<evidence type="ECO:0000256" key="4">
    <source>
        <dbReference type="ARBA" id="ARBA00022840"/>
    </source>
</evidence>
<dbReference type="InterPro" id="IPR013563">
    <property type="entry name" value="Oligopep_ABC_C"/>
</dbReference>
<dbReference type="SUPFAM" id="SSF52540">
    <property type="entry name" value="P-loop containing nucleoside triphosphate hydrolases"/>
    <property type="match status" value="2"/>
</dbReference>
<evidence type="ECO:0000313" key="6">
    <source>
        <dbReference type="EMBL" id="TQM00144.1"/>
    </source>
</evidence>
<dbReference type="Proteomes" id="UP000316096">
    <property type="component" value="Unassembled WGS sequence"/>
</dbReference>
<evidence type="ECO:0000313" key="7">
    <source>
        <dbReference type="Proteomes" id="UP000316096"/>
    </source>
</evidence>
<dbReference type="InterPro" id="IPR017871">
    <property type="entry name" value="ABC_transporter-like_CS"/>
</dbReference>
<dbReference type="PROSITE" id="PS50893">
    <property type="entry name" value="ABC_TRANSPORTER_2"/>
    <property type="match status" value="2"/>
</dbReference>
<protein>
    <submittedName>
        <fullName evidence="6">Peptide/nickel transport system ATP-binding protein</fullName>
    </submittedName>
</protein>
<reference evidence="6 7" key="1">
    <citation type="submission" date="2019-06" db="EMBL/GenBank/DDBJ databases">
        <title>Sequencing the genomes of 1000 actinobacteria strains.</title>
        <authorList>
            <person name="Klenk H.-P."/>
        </authorList>
    </citation>
    <scope>NUCLEOTIDE SEQUENCE [LARGE SCALE GENOMIC DNA]</scope>
    <source>
        <strain evidence="6 7">DSM 102200</strain>
    </source>
</reference>
<dbReference type="InterPro" id="IPR003439">
    <property type="entry name" value="ABC_transporter-like_ATP-bd"/>
</dbReference>
<keyword evidence="4 6" id="KW-0067">ATP-binding</keyword>
<dbReference type="FunFam" id="3.40.50.300:FF:000016">
    <property type="entry name" value="Oligopeptide ABC transporter ATP-binding component"/>
    <property type="match status" value="2"/>
</dbReference>
<evidence type="ECO:0000256" key="3">
    <source>
        <dbReference type="ARBA" id="ARBA00022741"/>
    </source>
</evidence>
<keyword evidence="7" id="KW-1185">Reference proteome</keyword>
<dbReference type="SMART" id="SM00382">
    <property type="entry name" value="AAA"/>
    <property type="match status" value="2"/>
</dbReference>
<dbReference type="GO" id="GO:0005524">
    <property type="term" value="F:ATP binding"/>
    <property type="evidence" value="ECO:0007669"/>
    <property type="project" value="UniProtKB-KW"/>
</dbReference>
<feature type="domain" description="ABC transporter" evidence="5">
    <location>
        <begin position="282"/>
        <end position="529"/>
    </location>
</feature>